<accession>A0A6G1FBY3</accession>
<proteinExistence type="predicted"/>
<reference evidence="1 2" key="1">
    <citation type="submission" date="2019-11" db="EMBL/GenBank/DDBJ databases">
        <title>Whole genome sequence of Oryza granulata.</title>
        <authorList>
            <person name="Li W."/>
        </authorList>
    </citation>
    <scope>NUCLEOTIDE SEQUENCE [LARGE SCALE GENOMIC DNA]</scope>
    <source>
        <strain evidence="2">cv. Menghai</strain>
        <tissue evidence="1">Leaf</tissue>
    </source>
</reference>
<comment type="caution">
    <text evidence="1">The sequence shown here is derived from an EMBL/GenBank/DDBJ whole genome shotgun (WGS) entry which is preliminary data.</text>
</comment>
<sequence>MVLNDVHESLGVAEVIDRLWSGGLMGPMVLADTLQRRISPLHRRFGMAVYYIGEEDLDGTHVDSSDNVTPKVLGT</sequence>
<dbReference type="AlphaFoldDB" id="A0A6G1FBY3"/>
<evidence type="ECO:0000313" key="2">
    <source>
        <dbReference type="Proteomes" id="UP000479710"/>
    </source>
</evidence>
<keyword evidence="2" id="KW-1185">Reference proteome</keyword>
<dbReference type="EMBL" id="SPHZ02000001">
    <property type="protein sequence ID" value="KAF0934292.1"/>
    <property type="molecule type" value="Genomic_DNA"/>
</dbReference>
<name>A0A6G1FBY3_9ORYZ</name>
<protein>
    <submittedName>
        <fullName evidence="1">Uncharacterized protein</fullName>
    </submittedName>
</protein>
<dbReference type="Proteomes" id="UP000479710">
    <property type="component" value="Unassembled WGS sequence"/>
</dbReference>
<evidence type="ECO:0000313" key="1">
    <source>
        <dbReference type="EMBL" id="KAF0934292.1"/>
    </source>
</evidence>
<organism evidence="1 2">
    <name type="scientific">Oryza meyeriana var. granulata</name>
    <dbReference type="NCBI Taxonomy" id="110450"/>
    <lineage>
        <taxon>Eukaryota</taxon>
        <taxon>Viridiplantae</taxon>
        <taxon>Streptophyta</taxon>
        <taxon>Embryophyta</taxon>
        <taxon>Tracheophyta</taxon>
        <taxon>Spermatophyta</taxon>
        <taxon>Magnoliopsida</taxon>
        <taxon>Liliopsida</taxon>
        <taxon>Poales</taxon>
        <taxon>Poaceae</taxon>
        <taxon>BOP clade</taxon>
        <taxon>Oryzoideae</taxon>
        <taxon>Oryzeae</taxon>
        <taxon>Oryzinae</taxon>
        <taxon>Oryza</taxon>
        <taxon>Oryza meyeriana</taxon>
    </lineage>
</organism>
<gene>
    <name evidence="1" type="ORF">E2562_024482</name>
</gene>